<feature type="transmembrane region" description="Helical" evidence="1">
    <location>
        <begin position="141"/>
        <end position="160"/>
    </location>
</feature>
<feature type="transmembrane region" description="Helical" evidence="1">
    <location>
        <begin position="172"/>
        <end position="195"/>
    </location>
</feature>
<feature type="transmembrane region" description="Helical" evidence="1">
    <location>
        <begin position="32"/>
        <end position="50"/>
    </location>
</feature>
<dbReference type="PANTHER" id="PTHR22911:SF79">
    <property type="entry name" value="MOBA-LIKE NTP TRANSFERASE DOMAIN-CONTAINING PROTEIN"/>
    <property type="match status" value="1"/>
</dbReference>
<feature type="domain" description="EamA" evidence="2">
    <location>
        <begin position="6"/>
        <end position="133"/>
    </location>
</feature>
<name>A0A3E1NHZ0_9BACT</name>
<dbReference type="EMBL" id="QTJU01000004">
    <property type="protein sequence ID" value="RFM27560.1"/>
    <property type="molecule type" value="Genomic_DNA"/>
</dbReference>
<keyword evidence="1" id="KW-0472">Membrane</keyword>
<keyword evidence="1" id="KW-1133">Transmembrane helix</keyword>
<dbReference type="PANTHER" id="PTHR22911">
    <property type="entry name" value="ACYL-MALONYL CONDENSING ENZYME-RELATED"/>
    <property type="match status" value="1"/>
</dbReference>
<dbReference type="SUPFAM" id="SSF103481">
    <property type="entry name" value="Multidrug resistance efflux transporter EmrE"/>
    <property type="match status" value="2"/>
</dbReference>
<evidence type="ECO:0000259" key="2">
    <source>
        <dbReference type="Pfam" id="PF00892"/>
    </source>
</evidence>
<proteinExistence type="predicted"/>
<dbReference type="InterPro" id="IPR000620">
    <property type="entry name" value="EamA_dom"/>
</dbReference>
<evidence type="ECO:0000256" key="1">
    <source>
        <dbReference type="SAM" id="Phobius"/>
    </source>
</evidence>
<dbReference type="GO" id="GO:0016020">
    <property type="term" value="C:membrane"/>
    <property type="evidence" value="ECO:0007669"/>
    <property type="project" value="InterPro"/>
</dbReference>
<feature type="domain" description="EamA" evidence="2">
    <location>
        <begin position="141"/>
        <end position="279"/>
    </location>
</feature>
<comment type="caution">
    <text evidence="3">The sequence shown here is derived from an EMBL/GenBank/DDBJ whole genome shotgun (WGS) entry which is preliminary data.</text>
</comment>
<dbReference type="AlphaFoldDB" id="A0A3E1NHZ0"/>
<evidence type="ECO:0000313" key="4">
    <source>
        <dbReference type="Proteomes" id="UP000261284"/>
    </source>
</evidence>
<feature type="transmembrane region" description="Helical" evidence="1">
    <location>
        <begin position="116"/>
        <end position="135"/>
    </location>
</feature>
<protein>
    <submittedName>
        <fullName evidence="3">EamA family transporter</fullName>
    </submittedName>
</protein>
<dbReference type="RefSeq" id="WP_116847637.1">
    <property type="nucleotide sequence ID" value="NZ_QTJU01000004.1"/>
</dbReference>
<dbReference type="Proteomes" id="UP000261284">
    <property type="component" value="Unassembled WGS sequence"/>
</dbReference>
<gene>
    <name evidence="3" type="ORF">DXN05_12625</name>
</gene>
<dbReference type="Pfam" id="PF00892">
    <property type="entry name" value="EamA"/>
    <property type="match status" value="2"/>
</dbReference>
<dbReference type="InterPro" id="IPR037185">
    <property type="entry name" value="EmrE-like"/>
</dbReference>
<reference evidence="3 4" key="1">
    <citation type="submission" date="2018-08" db="EMBL/GenBank/DDBJ databases">
        <title>Chitinophagaceae sp. K23C18032701, a novel bacterium isolated from forest soil.</title>
        <authorList>
            <person name="Wang C."/>
        </authorList>
    </citation>
    <scope>NUCLEOTIDE SEQUENCE [LARGE SCALE GENOMIC DNA]</scope>
    <source>
        <strain evidence="3 4">K23C18032701</strain>
    </source>
</reference>
<keyword evidence="1" id="KW-0812">Transmembrane</keyword>
<feature type="transmembrane region" description="Helical" evidence="1">
    <location>
        <begin position="234"/>
        <end position="254"/>
    </location>
</feature>
<keyword evidence="4" id="KW-1185">Reference proteome</keyword>
<feature type="transmembrane region" description="Helical" evidence="1">
    <location>
        <begin position="266"/>
        <end position="284"/>
    </location>
</feature>
<feature type="transmembrane region" description="Helical" evidence="1">
    <location>
        <begin position="89"/>
        <end position="109"/>
    </location>
</feature>
<feature type="transmembrane region" description="Helical" evidence="1">
    <location>
        <begin position="62"/>
        <end position="83"/>
    </location>
</feature>
<dbReference type="OrthoDB" id="9150437at2"/>
<organism evidence="3 4">
    <name type="scientific">Deminuibacter soli</name>
    <dbReference type="NCBI Taxonomy" id="2291815"/>
    <lineage>
        <taxon>Bacteria</taxon>
        <taxon>Pseudomonadati</taxon>
        <taxon>Bacteroidota</taxon>
        <taxon>Chitinophagia</taxon>
        <taxon>Chitinophagales</taxon>
        <taxon>Chitinophagaceae</taxon>
        <taxon>Deminuibacter</taxon>
    </lineage>
</organism>
<sequence>MKFALLRLHLTVFLWGFTGVLGRLINLNEGLLVWWRLAITVVSLWVLFAATGKVRKIALRDFIKIASIGTLLSLHWLCFYGSIKYSNVSIALTCLATSGLFSALMEPLFFRKRINLLELVLGMFALAGIAIIYFSNLVFSAGIYIGLLASLLTVLVSVLNKKIVDGYEPQSITLYQLTGGFIGLSLLMPLYNHLFPAPSLMPQHWDWLWLVILSWACTILTFILYISTLKKLSAFTMNLTLTLEPVYGIILAFVVYQENKSLSPNFYIGFALILVAVALQMFRLMGLGKKLKQRVVVSRQ</sequence>
<feature type="transmembrane region" description="Helical" evidence="1">
    <location>
        <begin position="207"/>
        <end position="227"/>
    </location>
</feature>
<accession>A0A3E1NHZ0</accession>
<evidence type="ECO:0000313" key="3">
    <source>
        <dbReference type="EMBL" id="RFM27560.1"/>
    </source>
</evidence>